<name>A0A3G2L5Y8_9FLAO</name>
<feature type="transmembrane region" description="Helical" evidence="1">
    <location>
        <begin position="193"/>
        <end position="226"/>
    </location>
</feature>
<feature type="transmembrane region" description="Helical" evidence="1">
    <location>
        <begin position="436"/>
        <end position="454"/>
    </location>
</feature>
<keyword evidence="3" id="KW-1185">Reference proteome</keyword>
<organism evidence="2 3">
    <name type="scientific">Euzebyella marina</name>
    <dbReference type="NCBI Taxonomy" id="1761453"/>
    <lineage>
        <taxon>Bacteria</taxon>
        <taxon>Pseudomonadati</taxon>
        <taxon>Bacteroidota</taxon>
        <taxon>Flavobacteriia</taxon>
        <taxon>Flavobacteriales</taxon>
        <taxon>Flavobacteriaceae</taxon>
        <taxon>Euzebyella</taxon>
    </lineage>
</organism>
<accession>A0A3G2L5Y8</accession>
<dbReference type="EMBL" id="CP032050">
    <property type="protein sequence ID" value="AYN67658.1"/>
    <property type="molecule type" value="Genomic_DNA"/>
</dbReference>
<dbReference type="KEGG" id="emar:D1013_09905"/>
<protein>
    <submittedName>
        <fullName evidence="2">PepSY domain-containing protein</fullName>
    </submittedName>
</protein>
<feature type="transmembrane region" description="Helical" evidence="1">
    <location>
        <begin position="466"/>
        <end position="483"/>
    </location>
</feature>
<dbReference type="PANTHER" id="PTHR34219:SF4">
    <property type="entry name" value="PEPSY DOMAIN-CONTAINING PROTEIN"/>
    <property type="match status" value="1"/>
</dbReference>
<proteinExistence type="predicted"/>
<dbReference type="AlphaFoldDB" id="A0A3G2L5Y8"/>
<evidence type="ECO:0000313" key="3">
    <source>
        <dbReference type="Proteomes" id="UP000276309"/>
    </source>
</evidence>
<feature type="transmembrane region" description="Helical" evidence="1">
    <location>
        <begin position="12"/>
        <end position="36"/>
    </location>
</feature>
<gene>
    <name evidence="2" type="ORF">D1013_09905</name>
</gene>
<dbReference type="OrthoDB" id="6307929at2"/>
<sequence>MANRLYNVFFHTHTISGIIISAALYVIFFTGSISFLRDEINAWERNQPIETDYFKTIDFDKALSEIGKEKELYGRDINFSHRYFERRVGVSMGRSKDTTLQEPKQRGRRGNFFYMDMENFDQKDYNSNYSLGEFFYRLHFFAQLNFFGRSGYFLSGFVAFFFLFAVITGVIVHWKKIISSFYVFRPKAKWKAIWTDAHVALGMIGLPYQFMFAVTGAFLIIGYMVMLPPVQSVIFDDDAQKMEKAMAYDSEQEYEFSWNKMDQQISINDFVEETAKDWTDVQITNLQVINYGDENMHIKISGSPYYSEKLLGTGQKTYRARDGFVTYDKDPFSKISYAEGALDTLRRLHYGDFGGYGMKLIYLVLGFITCFVILSGVLIWQVARDRKTVSLAKRRFNAWLVHLYVAVCLSLYPVTALAFIAMKLFADDYGDMRRTFLYNVFFYSWLLLIVVFLIKRNNAFTNKVSLWLGAVIGLFVPIANGYVTNNWLWTSWNNGYYQIFVVDLFWLLMSLTAFAVLYRINATTKQPDKVSTA</sequence>
<evidence type="ECO:0000313" key="2">
    <source>
        <dbReference type="EMBL" id="AYN67658.1"/>
    </source>
</evidence>
<dbReference type="PANTHER" id="PTHR34219">
    <property type="entry name" value="IRON-REGULATED INNER MEMBRANE PROTEIN-RELATED"/>
    <property type="match status" value="1"/>
</dbReference>
<dbReference type="Pfam" id="PF03929">
    <property type="entry name" value="PepSY_TM"/>
    <property type="match status" value="1"/>
</dbReference>
<dbReference type="Proteomes" id="UP000276309">
    <property type="component" value="Chromosome"/>
</dbReference>
<feature type="transmembrane region" description="Helical" evidence="1">
    <location>
        <begin position="152"/>
        <end position="172"/>
    </location>
</feature>
<reference evidence="2 3" key="1">
    <citation type="submission" date="2018-08" db="EMBL/GenBank/DDBJ databases">
        <title>The reduced genetic potential of extracellular carbohydrate catabolism in Euzebyella marina RN62, a Flavobacteriia bacterium isolated from the hadal water.</title>
        <authorList>
            <person name="Xue C."/>
        </authorList>
    </citation>
    <scope>NUCLEOTIDE SEQUENCE [LARGE SCALE GENOMIC DNA]</scope>
    <source>
        <strain evidence="2 3">RN62</strain>
    </source>
</reference>
<dbReference type="RefSeq" id="WP_121848674.1">
    <property type="nucleotide sequence ID" value="NZ_CP032050.1"/>
</dbReference>
<keyword evidence="1" id="KW-1133">Transmembrane helix</keyword>
<feature type="transmembrane region" description="Helical" evidence="1">
    <location>
        <begin position="495"/>
        <end position="518"/>
    </location>
</feature>
<evidence type="ECO:0000256" key="1">
    <source>
        <dbReference type="SAM" id="Phobius"/>
    </source>
</evidence>
<feature type="transmembrane region" description="Helical" evidence="1">
    <location>
        <begin position="360"/>
        <end position="380"/>
    </location>
</feature>
<keyword evidence="1" id="KW-0472">Membrane</keyword>
<keyword evidence="1" id="KW-0812">Transmembrane</keyword>
<dbReference type="InterPro" id="IPR005625">
    <property type="entry name" value="PepSY-ass_TM"/>
</dbReference>
<feature type="transmembrane region" description="Helical" evidence="1">
    <location>
        <begin position="401"/>
        <end position="424"/>
    </location>
</feature>